<evidence type="ECO:0000313" key="5">
    <source>
        <dbReference type="Proteomes" id="UP000274504"/>
    </source>
</evidence>
<dbReference type="WBParaSite" id="HDID_0000839001-mRNA-1">
    <property type="protein sequence ID" value="HDID_0000839001-mRNA-1"/>
    <property type="gene ID" value="HDID_0000839001"/>
</dbReference>
<dbReference type="InterPro" id="IPR018502">
    <property type="entry name" value="Annexin_repeat"/>
</dbReference>
<evidence type="ECO:0000313" key="6">
    <source>
        <dbReference type="WBParaSite" id="HDID_0000839001-mRNA-1"/>
    </source>
</evidence>
<dbReference type="InterPro" id="IPR037104">
    <property type="entry name" value="Annexin_sf"/>
</dbReference>
<dbReference type="PANTHER" id="PTHR10502:SF102">
    <property type="entry name" value="ANNEXIN B11"/>
    <property type="match status" value="1"/>
</dbReference>
<name>A0A158QF62_HYMDI</name>
<dbReference type="Pfam" id="PF00191">
    <property type="entry name" value="Annexin"/>
    <property type="match status" value="4"/>
</dbReference>
<dbReference type="GO" id="GO:0005544">
    <property type="term" value="F:calcium-dependent phospholipid binding"/>
    <property type="evidence" value="ECO:0007669"/>
    <property type="project" value="InterPro"/>
</dbReference>
<keyword evidence="2" id="KW-0677">Repeat</keyword>
<proteinExistence type="inferred from homology"/>
<accession>A0A158QF62</accession>
<dbReference type="Proteomes" id="UP000274504">
    <property type="component" value="Unassembled WGS sequence"/>
</dbReference>
<dbReference type="SUPFAM" id="SSF47874">
    <property type="entry name" value="Annexin"/>
    <property type="match status" value="1"/>
</dbReference>
<dbReference type="PROSITE" id="PS51897">
    <property type="entry name" value="ANNEXIN_2"/>
    <property type="match status" value="4"/>
</dbReference>
<dbReference type="STRING" id="6216.A0A158QF62"/>
<dbReference type="AlphaFoldDB" id="A0A158QF62"/>
<gene>
    <name evidence="4" type="ORF">HDID_LOCUS8388</name>
</gene>
<protein>
    <submittedName>
        <fullName evidence="6">Annexin</fullName>
    </submittedName>
</protein>
<reference evidence="6" key="1">
    <citation type="submission" date="2016-04" db="UniProtKB">
        <authorList>
            <consortium name="WormBaseParasite"/>
        </authorList>
    </citation>
    <scope>IDENTIFICATION</scope>
</reference>
<sequence>MAFINSDTDEQAIIDILGRRTSAERLAIRQAYAAISKKSLEKTLYSDLSGDFRDLAVMLIKTPWEIMADAMYKAMKGAGTKERVLNEILAACSRDDIPEVKKAYQEAFPKHTLEKDIKGDTSGDYRDALFLVLEGQMDEPSTIQLKKLCPENLQDIINSEVAQFDAQVIYDNGEGRLGTAENRFMRPIINRSPWQLYESDKAYMQAYGHSIYDAIKKETSGDFKNFLQARVRYALDRPTFYAKLLHFAIAGPGTKDATLQRVLAMRADIDLESIKERYEELYKESLSKAISEDTSRDYRKLCLKLVTAYDDV</sequence>
<evidence type="ECO:0000256" key="1">
    <source>
        <dbReference type="ARBA" id="ARBA00007831"/>
    </source>
</evidence>
<dbReference type="Gene3D" id="1.10.220.10">
    <property type="entry name" value="Annexin"/>
    <property type="match status" value="4"/>
</dbReference>
<keyword evidence="3" id="KW-0041">Annexin</keyword>
<dbReference type="InterPro" id="IPR001464">
    <property type="entry name" value="Annexin"/>
</dbReference>
<dbReference type="EMBL" id="UYSG01011071">
    <property type="protein sequence ID" value="VDL60706.1"/>
    <property type="molecule type" value="Genomic_DNA"/>
</dbReference>
<dbReference type="FunFam" id="1.10.220.10:FF:000001">
    <property type="entry name" value="Annexin"/>
    <property type="match status" value="1"/>
</dbReference>
<evidence type="ECO:0000256" key="2">
    <source>
        <dbReference type="ARBA" id="ARBA00022737"/>
    </source>
</evidence>
<reference evidence="4 5" key="2">
    <citation type="submission" date="2018-11" db="EMBL/GenBank/DDBJ databases">
        <authorList>
            <consortium name="Pathogen Informatics"/>
        </authorList>
    </citation>
    <scope>NUCLEOTIDE SEQUENCE [LARGE SCALE GENOMIC DNA]</scope>
</reference>
<dbReference type="GO" id="GO:0005509">
    <property type="term" value="F:calcium ion binding"/>
    <property type="evidence" value="ECO:0007669"/>
    <property type="project" value="InterPro"/>
</dbReference>
<dbReference type="GO" id="GO:0005886">
    <property type="term" value="C:plasma membrane"/>
    <property type="evidence" value="ECO:0007669"/>
    <property type="project" value="TreeGrafter"/>
</dbReference>
<evidence type="ECO:0000313" key="4">
    <source>
        <dbReference type="EMBL" id="VDL60706.1"/>
    </source>
</evidence>
<dbReference type="PRINTS" id="PR00196">
    <property type="entry name" value="ANNEXIN"/>
</dbReference>
<dbReference type="GO" id="GO:0001786">
    <property type="term" value="F:phosphatidylserine binding"/>
    <property type="evidence" value="ECO:0007669"/>
    <property type="project" value="TreeGrafter"/>
</dbReference>
<dbReference type="PANTHER" id="PTHR10502">
    <property type="entry name" value="ANNEXIN"/>
    <property type="match status" value="1"/>
</dbReference>
<comment type="similarity">
    <text evidence="1">Belongs to the annexin family.</text>
</comment>
<evidence type="ECO:0000256" key="3">
    <source>
        <dbReference type="ARBA" id="ARBA00023216"/>
    </source>
</evidence>
<dbReference type="GO" id="GO:0005737">
    <property type="term" value="C:cytoplasm"/>
    <property type="evidence" value="ECO:0007669"/>
    <property type="project" value="TreeGrafter"/>
</dbReference>
<organism evidence="6">
    <name type="scientific">Hymenolepis diminuta</name>
    <name type="common">Rat tapeworm</name>
    <dbReference type="NCBI Taxonomy" id="6216"/>
    <lineage>
        <taxon>Eukaryota</taxon>
        <taxon>Metazoa</taxon>
        <taxon>Spiralia</taxon>
        <taxon>Lophotrochozoa</taxon>
        <taxon>Platyhelminthes</taxon>
        <taxon>Cestoda</taxon>
        <taxon>Eucestoda</taxon>
        <taxon>Cyclophyllidea</taxon>
        <taxon>Hymenolepididae</taxon>
        <taxon>Hymenolepis</taxon>
    </lineage>
</organism>
<dbReference type="SMART" id="SM00335">
    <property type="entry name" value="ANX"/>
    <property type="match status" value="4"/>
</dbReference>
<dbReference type="OrthoDB" id="37886at2759"/>